<dbReference type="EMBL" id="BAABBO010000001">
    <property type="protein sequence ID" value="GAA3945143.1"/>
    <property type="molecule type" value="Genomic_DNA"/>
</dbReference>
<dbReference type="InterPro" id="IPR000713">
    <property type="entry name" value="Mur_ligase_N"/>
</dbReference>
<comment type="subcellular location">
    <subcellularLocation>
        <location evidence="7">Cytoplasm</location>
    </subcellularLocation>
</comment>
<keyword evidence="7" id="KW-0963">Cytoplasm</keyword>
<keyword evidence="6 7" id="KW-0961">Cell wall biogenesis/degradation</keyword>
<dbReference type="PANTHER" id="PTHR23135:SF4">
    <property type="entry name" value="UDP-N-ACETYLMURAMOYL-L-ALANYL-D-GLUTAMATE--2,6-DIAMINOPIMELATE LIGASE MURE HOMOLOG, CHLOROPLASTIC"/>
    <property type="match status" value="1"/>
</dbReference>
<feature type="binding site" evidence="7">
    <location>
        <position position="166"/>
    </location>
    <ligand>
        <name>UDP-N-acetyl-alpha-D-muramoyl-L-alanyl-D-glutamate</name>
        <dbReference type="ChEBI" id="CHEBI:83900"/>
    </ligand>
</feature>
<evidence type="ECO:0000256" key="4">
    <source>
        <dbReference type="ARBA" id="ARBA00022984"/>
    </source>
</evidence>
<feature type="binding site" evidence="7">
    <location>
        <position position="521"/>
    </location>
    <ligand>
        <name>meso-2,6-diaminopimelate</name>
        <dbReference type="ChEBI" id="CHEBI:57791"/>
    </ligand>
</feature>
<sequence>MHPVKGKTLSQWLGHRIAIDAEADRTIEQLSIDSRDCVDNSLFIALNGQARNGADFIEQAVAQGAIAVLQGMASSEATKVSVEHSSSGRSFIRIQLPMADNELAELAADFYDRPAEALAIVAITGTNGKTSVSHYAAQLSGLCGMPAGVIGTLGYGIEGHLRPTRNTTPDAVSIQRQLAELRSAGAQVIFLEASSHALVQGRLVAVPVDIAALTNITRDHLDYHGSLAAYANAKRSLFSTPGLSAAIFNDDDYYGSLWRHELTQLARDDRARDGAGEADRFAPELMTVSLLHAATACAHDIELMADGMSCTINVDGEQATQRLRLLGEFNLANVLTAAACVYAVMVNQLQHKRDEGRSSERLLSVESADCASRIVSHCGQLRAVPGRLQMVRMDSATSSVGEPRVVVDYAHTPDALQKTLTALKQHGFTSITTVFGCGGDRDKGKRALMGEIASLHSSKIILTSDNPRSEDPLSIIRDIREGTETGNAAVDIIEQREQAIAAAIESADKGALVLVAGKGHEDYQEYAGRRLPFSDLDEVRKVLERHASSSVSKSSAAHMPLQRQEKM</sequence>
<evidence type="ECO:0000313" key="13">
    <source>
        <dbReference type="Proteomes" id="UP001501337"/>
    </source>
</evidence>
<dbReference type="SUPFAM" id="SSF53244">
    <property type="entry name" value="MurD-like peptide ligases, peptide-binding domain"/>
    <property type="match status" value="1"/>
</dbReference>
<gene>
    <name evidence="7" type="primary">murE</name>
    <name evidence="12" type="ORF">GCM10022278_00420</name>
</gene>
<keyword evidence="12" id="KW-0560">Oxidoreductase</keyword>
<feature type="compositionally biased region" description="Low complexity" evidence="8">
    <location>
        <begin position="548"/>
        <end position="557"/>
    </location>
</feature>
<dbReference type="HAMAP" id="MF_00208">
    <property type="entry name" value="MurE"/>
    <property type="match status" value="1"/>
</dbReference>
<dbReference type="InterPro" id="IPR013221">
    <property type="entry name" value="Mur_ligase_cen"/>
</dbReference>
<keyword evidence="7" id="KW-0460">Magnesium</keyword>
<keyword evidence="13" id="KW-1185">Reference proteome</keyword>
<keyword evidence="2 7" id="KW-0132">Cell division</keyword>
<dbReference type="Proteomes" id="UP001501337">
    <property type="component" value="Unassembled WGS sequence"/>
</dbReference>
<comment type="pathway">
    <text evidence="7">Cell wall biogenesis; peptidoglycan biosynthesis.</text>
</comment>
<feature type="binding site" evidence="7">
    <location>
        <position position="441"/>
    </location>
    <ligand>
        <name>meso-2,6-diaminopimelate</name>
        <dbReference type="ChEBI" id="CHEBI:57791"/>
    </ligand>
</feature>
<protein>
    <recommendedName>
        <fullName evidence="7">UDP-N-acetylmuramoyl-L-alanyl-D-glutamate--2,6-diaminopimelate ligase</fullName>
        <ecNumber evidence="7">6.3.2.13</ecNumber>
    </recommendedName>
    <alternativeName>
        <fullName evidence="7">Meso-A2pm-adding enzyme</fullName>
    </alternativeName>
    <alternativeName>
        <fullName evidence="7">Meso-diaminopimelate-adding enzyme</fullName>
    </alternativeName>
    <alternativeName>
        <fullName evidence="7">UDP-MurNAc-L-Ala-D-Glu:meso-diaminopimelate ligase</fullName>
    </alternativeName>
    <alternativeName>
        <fullName evidence="7">UDP-MurNAc-tripeptide synthetase</fullName>
    </alternativeName>
    <alternativeName>
        <fullName evidence="7">UDP-N-acetylmuramyl-tripeptide synthetase</fullName>
    </alternativeName>
</protein>
<feature type="binding site" evidence="7">
    <location>
        <position position="517"/>
    </location>
    <ligand>
        <name>meso-2,6-diaminopimelate</name>
        <dbReference type="ChEBI" id="CHEBI:57791"/>
    </ligand>
</feature>
<evidence type="ECO:0000259" key="11">
    <source>
        <dbReference type="Pfam" id="PF08245"/>
    </source>
</evidence>
<proteinExistence type="inferred from homology"/>
<feature type="modified residue" description="N6-carboxylysine" evidence="7">
    <location>
        <position position="234"/>
    </location>
</feature>
<evidence type="ECO:0000256" key="6">
    <source>
        <dbReference type="ARBA" id="ARBA00023316"/>
    </source>
</evidence>
<dbReference type="InterPro" id="IPR036565">
    <property type="entry name" value="Mur-like_cat_sf"/>
</dbReference>
<name>A0ABP7NEY5_9GAMM</name>
<reference evidence="13" key="1">
    <citation type="journal article" date="2019" name="Int. J. Syst. Evol. Microbiol.">
        <title>The Global Catalogue of Microorganisms (GCM) 10K type strain sequencing project: providing services to taxonomists for standard genome sequencing and annotation.</title>
        <authorList>
            <consortium name="The Broad Institute Genomics Platform"/>
            <consortium name="The Broad Institute Genome Sequencing Center for Infectious Disease"/>
            <person name="Wu L."/>
            <person name="Ma J."/>
        </authorList>
    </citation>
    <scope>NUCLEOTIDE SEQUENCE [LARGE SCALE GENOMIC DNA]</scope>
    <source>
        <strain evidence="13">JCM 17555</strain>
    </source>
</reference>
<feature type="binding site" evidence="7">
    <location>
        <position position="194"/>
    </location>
    <ligand>
        <name>UDP-N-acetyl-alpha-D-muramoyl-L-alanyl-D-glutamate</name>
        <dbReference type="ChEBI" id="CHEBI:83900"/>
    </ligand>
</feature>
<feature type="domain" description="Mur ligase C-terminal" evidence="10">
    <location>
        <begin position="392"/>
        <end position="519"/>
    </location>
</feature>
<feature type="binding site" evidence="7">
    <location>
        <begin position="167"/>
        <end position="168"/>
    </location>
    <ligand>
        <name>UDP-N-acetyl-alpha-D-muramoyl-L-alanyl-D-glutamate</name>
        <dbReference type="ChEBI" id="CHEBI:83900"/>
    </ligand>
</feature>
<keyword evidence="7 12" id="KW-0436">Ligase</keyword>
<accession>A0ABP7NEY5</accession>
<feature type="binding site" evidence="7">
    <location>
        <begin position="125"/>
        <end position="131"/>
    </location>
    <ligand>
        <name>ATP</name>
        <dbReference type="ChEBI" id="CHEBI:30616"/>
    </ligand>
</feature>
<dbReference type="InterPro" id="IPR035911">
    <property type="entry name" value="MurE/MurF_N"/>
</dbReference>
<keyword evidence="7" id="KW-0067">ATP-binding</keyword>
<dbReference type="Pfam" id="PF01225">
    <property type="entry name" value="Mur_ligase"/>
    <property type="match status" value="1"/>
</dbReference>
<evidence type="ECO:0000256" key="2">
    <source>
        <dbReference type="ARBA" id="ARBA00022618"/>
    </source>
</evidence>
<feature type="binding site" evidence="7">
    <location>
        <begin position="465"/>
        <end position="468"/>
    </location>
    <ligand>
        <name>meso-2,6-diaminopimelate</name>
        <dbReference type="ChEBI" id="CHEBI:57791"/>
    </ligand>
</feature>
<dbReference type="EC" id="6.3.2.13" evidence="7"/>
<comment type="PTM">
    <text evidence="7">Carboxylation is probably crucial for Mg(2+) binding and, consequently, for the gamma-phosphate positioning of ATP.</text>
</comment>
<dbReference type="PANTHER" id="PTHR23135">
    <property type="entry name" value="MUR LIGASE FAMILY MEMBER"/>
    <property type="match status" value="1"/>
</dbReference>
<feature type="binding site" evidence="7">
    <location>
        <position position="34"/>
    </location>
    <ligand>
        <name>UDP-N-acetyl-alpha-D-muramoyl-L-alanyl-D-glutamate</name>
        <dbReference type="ChEBI" id="CHEBI:83900"/>
    </ligand>
</feature>
<dbReference type="SUPFAM" id="SSF53623">
    <property type="entry name" value="MurD-like peptide ligases, catalytic domain"/>
    <property type="match status" value="1"/>
</dbReference>
<dbReference type="InterPro" id="IPR004101">
    <property type="entry name" value="Mur_ligase_C"/>
</dbReference>
<feature type="binding site" evidence="7">
    <location>
        <position position="200"/>
    </location>
    <ligand>
        <name>UDP-N-acetyl-alpha-D-muramoyl-L-alanyl-D-glutamate</name>
        <dbReference type="ChEBI" id="CHEBI:83900"/>
    </ligand>
</feature>
<dbReference type="Pfam" id="PF02875">
    <property type="entry name" value="Mur_ligase_C"/>
    <property type="match status" value="1"/>
</dbReference>
<comment type="function">
    <text evidence="7">Catalyzes the addition of meso-diaminopimelic acid to the nucleotide precursor UDP-N-acetylmuramoyl-L-alanyl-D-glutamate (UMAG) in the biosynthesis of bacterial cell-wall peptidoglycan.</text>
</comment>
<dbReference type="GO" id="GO:0016874">
    <property type="term" value="F:ligase activity"/>
    <property type="evidence" value="ECO:0007669"/>
    <property type="project" value="UniProtKB-KW"/>
</dbReference>
<dbReference type="InterPro" id="IPR005761">
    <property type="entry name" value="UDP-N-AcMur-Glu-dNH2Pim_ligase"/>
</dbReference>
<evidence type="ECO:0000256" key="1">
    <source>
        <dbReference type="ARBA" id="ARBA00005898"/>
    </source>
</evidence>
<keyword evidence="3 7" id="KW-0133">Cell shape</keyword>
<feature type="binding site" evidence="7">
    <location>
        <position position="202"/>
    </location>
    <ligand>
        <name>UDP-N-acetyl-alpha-D-muramoyl-L-alanyl-D-glutamate</name>
        <dbReference type="ChEBI" id="CHEBI:83900"/>
    </ligand>
</feature>
<keyword evidence="5 7" id="KW-0131">Cell cycle</keyword>
<evidence type="ECO:0000259" key="10">
    <source>
        <dbReference type="Pfam" id="PF02875"/>
    </source>
</evidence>
<dbReference type="Gene3D" id="3.40.1390.10">
    <property type="entry name" value="MurE/MurF, N-terminal domain"/>
    <property type="match status" value="1"/>
</dbReference>
<keyword evidence="4 7" id="KW-0573">Peptidoglycan synthesis</keyword>
<dbReference type="GO" id="GO:0004601">
    <property type="term" value="F:peroxidase activity"/>
    <property type="evidence" value="ECO:0007669"/>
    <property type="project" value="UniProtKB-KW"/>
</dbReference>
<dbReference type="Gene3D" id="3.90.190.20">
    <property type="entry name" value="Mur ligase, C-terminal domain"/>
    <property type="match status" value="1"/>
</dbReference>
<evidence type="ECO:0000313" key="12">
    <source>
        <dbReference type="EMBL" id="GAA3945143.1"/>
    </source>
</evidence>
<evidence type="ECO:0000256" key="8">
    <source>
        <dbReference type="SAM" id="MobiDB-lite"/>
    </source>
</evidence>
<evidence type="ECO:0000256" key="7">
    <source>
        <dbReference type="HAMAP-Rule" id="MF_00208"/>
    </source>
</evidence>
<evidence type="ECO:0000259" key="9">
    <source>
        <dbReference type="Pfam" id="PF01225"/>
    </source>
</evidence>
<dbReference type="SUPFAM" id="SSF63418">
    <property type="entry name" value="MurE/MurF N-terminal domain"/>
    <property type="match status" value="1"/>
</dbReference>
<dbReference type="Gene3D" id="3.40.1190.10">
    <property type="entry name" value="Mur-like, catalytic domain"/>
    <property type="match status" value="1"/>
</dbReference>
<comment type="similarity">
    <text evidence="1 7">Belongs to the MurCDEF family. MurE subfamily.</text>
</comment>
<feature type="region of interest" description="Disordered" evidence="8">
    <location>
        <begin position="547"/>
        <end position="567"/>
    </location>
</feature>
<comment type="catalytic activity">
    <reaction evidence="7">
        <text>UDP-N-acetyl-alpha-D-muramoyl-L-alanyl-D-glutamate + meso-2,6-diaminopimelate + ATP = UDP-N-acetyl-alpha-D-muramoyl-L-alanyl-gamma-D-glutamyl-meso-2,6-diaminopimelate + ADP + phosphate + H(+)</text>
        <dbReference type="Rhea" id="RHEA:23676"/>
        <dbReference type="ChEBI" id="CHEBI:15378"/>
        <dbReference type="ChEBI" id="CHEBI:30616"/>
        <dbReference type="ChEBI" id="CHEBI:43474"/>
        <dbReference type="ChEBI" id="CHEBI:57791"/>
        <dbReference type="ChEBI" id="CHEBI:83900"/>
        <dbReference type="ChEBI" id="CHEBI:83905"/>
        <dbReference type="ChEBI" id="CHEBI:456216"/>
        <dbReference type="EC" id="6.3.2.13"/>
    </reaction>
</comment>
<comment type="caution">
    <text evidence="7">Lacks conserved residue(s) required for the propagation of feature annotation.</text>
</comment>
<dbReference type="InterPro" id="IPR036615">
    <property type="entry name" value="Mur_ligase_C_dom_sf"/>
</dbReference>
<evidence type="ECO:0000256" key="3">
    <source>
        <dbReference type="ARBA" id="ARBA00022960"/>
    </source>
</evidence>
<comment type="cofactor">
    <cofactor evidence="7">
        <name>Mg(2+)</name>
        <dbReference type="ChEBI" id="CHEBI:18420"/>
    </cofactor>
</comment>
<keyword evidence="7" id="KW-0547">Nucleotide-binding</keyword>
<evidence type="ECO:0000256" key="5">
    <source>
        <dbReference type="ARBA" id="ARBA00023306"/>
    </source>
</evidence>
<organism evidence="12 13">
    <name type="scientific">Allohahella marinimesophila</name>
    <dbReference type="NCBI Taxonomy" id="1054972"/>
    <lineage>
        <taxon>Bacteria</taxon>
        <taxon>Pseudomonadati</taxon>
        <taxon>Pseudomonadota</taxon>
        <taxon>Gammaproteobacteria</taxon>
        <taxon>Oceanospirillales</taxon>
        <taxon>Hahellaceae</taxon>
        <taxon>Allohahella</taxon>
    </lineage>
</organism>
<feature type="domain" description="Mur ligase N-terminal catalytic" evidence="9">
    <location>
        <begin position="27"/>
        <end position="110"/>
    </location>
</feature>
<keyword evidence="12" id="KW-0575">Peroxidase</keyword>
<feature type="domain" description="Mur ligase central" evidence="11">
    <location>
        <begin position="123"/>
        <end position="341"/>
    </location>
</feature>
<feature type="short sequence motif" description="Meso-diaminopimelate recognition motif" evidence="7">
    <location>
        <begin position="465"/>
        <end position="468"/>
    </location>
</feature>
<dbReference type="Pfam" id="PF08245">
    <property type="entry name" value="Mur_ligase_M"/>
    <property type="match status" value="1"/>
</dbReference>
<comment type="caution">
    <text evidence="12">The sequence shown here is derived from an EMBL/GenBank/DDBJ whole genome shotgun (WGS) entry which is preliminary data.</text>
</comment>